<evidence type="ECO:0000313" key="6">
    <source>
        <dbReference type="EMBL" id="NYE21535.1"/>
    </source>
</evidence>
<feature type="domain" description="HTH iclR-type" evidence="4">
    <location>
        <begin position="14"/>
        <end position="74"/>
    </location>
</feature>
<proteinExistence type="predicted"/>
<dbReference type="InterPro" id="IPR036388">
    <property type="entry name" value="WH-like_DNA-bd_sf"/>
</dbReference>
<evidence type="ECO:0000256" key="3">
    <source>
        <dbReference type="ARBA" id="ARBA00023163"/>
    </source>
</evidence>
<dbReference type="InterPro" id="IPR005471">
    <property type="entry name" value="Tscrpt_reg_IclR_N"/>
</dbReference>
<sequence>MPDVTPKQPRQPILDSADNVLRILLILRRDGVVRVSDVATELGVALSTAHRLLSTLRHRGFVVQGDKREYVPGPALGSVSRAGGRARIITAAHESLERLSASLGETVNLMMLMTTNPAAITGAGVQVVDCVESTAELHVVSRLGLVVPARGSAGGRAILAEMALKDVDRLHSALGSQSPEMIRLGAELDATRARGFALSVAENDPDLVSFAMSVRGRGGEVVGAVSVMMPIDRYRPALLGGSVAELRAATAAITEVLE</sequence>
<dbReference type="AlphaFoldDB" id="A0A7Y9KL47"/>
<keyword evidence="1" id="KW-0805">Transcription regulation</keyword>
<dbReference type="InterPro" id="IPR050707">
    <property type="entry name" value="HTH_MetabolicPath_Reg"/>
</dbReference>
<protein>
    <submittedName>
        <fullName evidence="6">DNA-binding IclR family transcriptional regulator</fullName>
    </submittedName>
</protein>
<keyword evidence="2 6" id="KW-0238">DNA-binding</keyword>
<dbReference type="PANTHER" id="PTHR30136">
    <property type="entry name" value="HELIX-TURN-HELIX TRANSCRIPTIONAL REGULATOR, ICLR FAMILY"/>
    <property type="match status" value="1"/>
</dbReference>
<dbReference type="InterPro" id="IPR014757">
    <property type="entry name" value="Tscrpt_reg_IclR_C"/>
</dbReference>
<feature type="domain" description="IclR-ED" evidence="5">
    <location>
        <begin position="74"/>
        <end position="258"/>
    </location>
</feature>
<dbReference type="Pfam" id="PF09339">
    <property type="entry name" value="HTH_IclR"/>
    <property type="match status" value="1"/>
</dbReference>
<dbReference type="SUPFAM" id="SSF46785">
    <property type="entry name" value="Winged helix' DNA-binding domain"/>
    <property type="match status" value="1"/>
</dbReference>
<dbReference type="GO" id="GO:0045892">
    <property type="term" value="P:negative regulation of DNA-templated transcription"/>
    <property type="evidence" value="ECO:0007669"/>
    <property type="project" value="TreeGrafter"/>
</dbReference>
<evidence type="ECO:0000259" key="4">
    <source>
        <dbReference type="PROSITE" id="PS51077"/>
    </source>
</evidence>
<dbReference type="PANTHER" id="PTHR30136:SF24">
    <property type="entry name" value="HTH-TYPE TRANSCRIPTIONAL REPRESSOR ALLR"/>
    <property type="match status" value="1"/>
</dbReference>
<dbReference type="Pfam" id="PF01614">
    <property type="entry name" value="IclR_C"/>
    <property type="match status" value="1"/>
</dbReference>
<dbReference type="SMART" id="SM00346">
    <property type="entry name" value="HTH_ICLR"/>
    <property type="match status" value="1"/>
</dbReference>
<keyword evidence="7" id="KW-1185">Reference proteome</keyword>
<evidence type="ECO:0000256" key="1">
    <source>
        <dbReference type="ARBA" id="ARBA00023015"/>
    </source>
</evidence>
<dbReference type="EMBL" id="JACCBV010000001">
    <property type="protein sequence ID" value="NYE21535.1"/>
    <property type="molecule type" value="Genomic_DNA"/>
</dbReference>
<reference evidence="6 7" key="1">
    <citation type="submission" date="2020-07" db="EMBL/GenBank/DDBJ databases">
        <title>Sequencing the genomes of 1000 actinobacteria strains.</title>
        <authorList>
            <person name="Klenk H.-P."/>
        </authorList>
    </citation>
    <scope>NUCLEOTIDE SEQUENCE [LARGE SCALE GENOMIC DNA]</scope>
    <source>
        <strain evidence="6 7">DSM 24662</strain>
    </source>
</reference>
<accession>A0A7Y9KL47</accession>
<dbReference type="InterPro" id="IPR029016">
    <property type="entry name" value="GAF-like_dom_sf"/>
</dbReference>
<dbReference type="Gene3D" id="3.30.450.40">
    <property type="match status" value="1"/>
</dbReference>
<dbReference type="InterPro" id="IPR036390">
    <property type="entry name" value="WH_DNA-bd_sf"/>
</dbReference>
<keyword evidence="3" id="KW-0804">Transcription</keyword>
<dbReference type="PROSITE" id="PS51077">
    <property type="entry name" value="HTH_ICLR"/>
    <property type="match status" value="1"/>
</dbReference>
<gene>
    <name evidence="6" type="ORF">BJ991_003563</name>
</gene>
<evidence type="ECO:0000313" key="7">
    <source>
        <dbReference type="Proteomes" id="UP000576969"/>
    </source>
</evidence>
<dbReference type="GO" id="GO:0003677">
    <property type="term" value="F:DNA binding"/>
    <property type="evidence" value="ECO:0007669"/>
    <property type="project" value="UniProtKB-KW"/>
</dbReference>
<comment type="caution">
    <text evidence="6">The sequence shown here is derived from an EMBL/GenBank/DDBJ whole genome shotgun (WGS) entry which is preliminary data.</text>
</comment>
<dbReference type="RefSeq" id="WP_179492231.1">
    <property type="nucleotide sequence ID" value="NZ_JACCBV010000001.1"/>
</dbReference>
<evidence type="ECO:0000259" key="5">
    <source>
        <dbReference type="PROSITE" id="PS51078"/>
    </source>
</evidence>
<organism evidence="6 7">
    <name type="scientific">Microbacterium immunditiarum</name>
    <dbReference type="NCBI Taxonomy" id="337480"/>
    <lineage>
        <taxon>Bacteria</taxon>
        <taxon>Bacillati</taxon>
        <taxon>Actinomycetota</taxon>
        <taxon>Actinomycetes</taxon>
        <taxon>Micrococcales</taxon>
        <taxon>Microbacteriaceae</taxon>
        <taxon>Microbacterium</taxon>
    </lineage>
</organism>
<dbReference type="Gene3D" id="1.10.10.10">
    <property type="entry name" value="Winged helix-like DNA-binding domain superfamily/Winged helix DNA-binding domain"/>
    <property type="match status" value="1"/>
</dbReference>
<name>A0A7Y9KL47_9MICO</name>
<dbReference type="PROSITE" id="PS51078">
    <property type="entry name" value="ICLR_ED"/>
    <property type="match status" value="1"/>
</dbReference>
<dbReference type="SUPFAM" id="SSF55781">
    <property type="entry name" value="GAF domain-like"/>
    <property type="match status" value="1"/>
</dbReference>
<dbReference type="Proteomes" id="UP000576969">
    <property type="component" value="Unassembled WGS sequence"/>
</dbReference>
<evidence type="ECO:0000256" key="2">
    <source>
        <dbReference type="ARBA" id="ARBA00023125"/>
    </source>
</evidence>
<dbReference type="GO" id="GO:0003700">
    <property type="term" value="F:DNA-binding transcription factor activity"/>
    <property type="evidence" value="ECO:0007669"/>
    <property type="project" value="TreeGrafter"/>
</dbReference>